<dbReference type="Gene3D" id="3.50.50.60">
    <property type="entry name" value="FAD/NAD(P)-binding domain"/>
    <property type="match status" value="1"/>
</dbReference>
<reference evidence="2" key="1">
    <citation type="submission" date="2022-11" db="UniProtKB">
        <authorList>
            <consortium name="WormBaseParasite"/>
        </authorList>
    </citation>
    <scope>IDENTIFICATION</scope>
</reference>
<keyword evidence="1" id="KW-1185">Reference proteome</keyword>
<dbReference type="AlphaFoldDB" id="A0A915EFY6"/>
<name>A0A915EFY6_9BILA</name>
<evidence type="ECO:0000313" key="1">
    <source>
        <dbReference type="Proteomes" id="UP000887574"/>
    </source>
</evidence>
<dbReference type="SUPFAM" id="SSF51905">
    <property type="entry name" value="FAD/NAD(P)-binding domain"/>
    <property type="match status" value="1"/>
</dbReference>
<dbReference type="Proteomes" id="UP000887574">
    <property type="component" value="Unplaced"/>
</dbReference>
<sequence>MGTNSVSPTPHLLFFNSDRPSFCGQESEVNSVDSASKEPLLYRIPMQSSTLPFKTAVIVGGGPGGIYTAFQLFMAGMHVTLVNNRQDYVRNQSINLDNYYSFQLRILLGTGICQTCSRKSIFRLQDNQYFNEANNQFKDLEQALKNRLLALQNYLQTQKNTSLNLIFGKTVENIEFPSENSPQYYAILKSESPPHKLPFDLLVSAAGAKDRIRNTLIEMLNFDPNPVKTSVFESSAWAMDKPAVQYMC</sequence>
<dbReference type="InterPro" id="IPR036188">
    <property type="entry name" value="FAD/NAD-bd_sf"/>
</dbReference>
<accession>A0A915EFY6</accession>
<organism evidence="1 2">
    <name type="scientific">Ditylenchus dipsaci</name>
    <dbReference type="NCBI Taxonomy" id="166011"/>
    <lineage>
        <taxon>Eukaryota</taxon>
        <taxon>Metazoa</taxon>
        <taxon>Ecdysozoa</taxon>
        <taxon>Nematoda</taxon>
        <taxon>Chromadorea</taxon>
        <taxon>Rhabditida</taxon>
        <taxon>Tylenchina</taxon>
        <taxon>Tylenchomorpha</taxon>
        <taxon>Sphaerularioidea</taxon>
        <taxon>Anguinidae</taxon>
        <taxon>Anguininae</taxon>
        <taxon>Ditylenchus</taxon>
    </lineage>
</organism>
<protein>
    <submittedName>
        <fullName evidence="2">FAD/NAD(P)-binding domain-containing protein</fullName>
    </submittedName>
</protein>
<evidence type="ECO:0000313" key="2">
    <source>
        <dbReference type="WBParaSite" id="jg6266"/>
    </source>
</evidence>
<dbReference type="WBParaSite" id="jg6266">
    <property type="protein sequence ID" value="jg6266"/>
    <property type="gene ID" value="jg6266"/>
</dbReference>
<proteinExistence type="predicted"/>